<feature type="transmembrane region" description="Helical" evidence="1">
    <location>
        <begin position="57"/>
        <end position="73"/>
    </location>
</feature>
<keyword evidence="1" id="KW-0472">Membrane</keyword>
<dbReference type="AlphaFoldDB" id="A0A1F5DPK3"/>
<feature type="transmembrane region" description="Helical" evidence="1">
    <location>
        <begin position="26"/>
        <end position="45"/>
    </location>
</feature>
<sequence>MNYVALSLLLGSWGLAYLYFPDHRLWLAAAMGLSYFAWGVWVHILDKTLHWSIVLEYFSLALLGVSLLIFMGLRA</sequence>
<keyword evidence="1" id="KW-0812">Transmembrane</keyword>
<proteinExistence type="predicted"/>
<evidence type="ECO:0000256" key="1">
    <source>
        <dbReference type="SAM" id="Phobius"/>
    </source>
</evidence>
<gene>
    <name evidence="2" type="ORF">A3E73_02270</name>
</gene>
<comment type="caution">
    <text evidence="2">The sequence shown here is derived from an EMBL/GenBank/DDBJ whole genome shotgun (WGS) entry which is preliminary data.</text>
</comment>
<keyword evidence="1" id="KW-1133">Transmembrane helix</keyword>
<dbReference type="Proteomes" id="UP000176791">
    <property type="component" value="Unassembled WGS sequence"/>
</dbReference>
<reference evidence="2 3" key="1">
    <citation type="journal article" date="2016" name="Nat. Commun.">
        <title>Thousands of microbial genomes shed light on interconnected biogeochemical processes in an aquifer system.</title>
        <authorList>
            <person name="Anantharaman K."/>
            <person name="Brown C.T."/>
            <person name="Hug L.A."/>
            <person name="Sharon I."/>
            <person name="Castelle C.J."/>
            <person name="Probst A.J."/>
            <person name="Thomas B.C."/>
            <person name="Singh A."/>
            <person name="Wilkins M.J."/>
            <person name="Karaoz U."/>
            <person name="Brodie E.L."/>
            <person name="Williams K.H."/>
            <person name="Hubbard S.S."/>
            <person name="Banfield J.F."/>
        </authorList>
    </citation>
    <scope>NUCLEOTIDE SEQUENCE [LARGE SCALE GENOMIC DNA]</scope>
</reference>
<dbReference type="EMBL" id="MEZN01000002">
    <property type="protein sequence ID" value="OGD57073.1"/>
    <property type="molecule type" value="Genomic_DNA"/>
</dbReference>
<accession>A0A1F5DPK3</accession>
<evidence type="ECO:0000313" key="2">
    <source>
        <dbReference type="EMBL" id="OGD57073.1"/>
    </source>
</evidence>
<evidence type="ECO:0000313" key="3">
    <source>
        <dbReference type="Proteomes" id="UP000176791"/>
    </source>
</evidence>
<name>A0A1F5DPK3_9BACT</name>
<dbReference type="STRING" id="1797460.A3E73_02270"/>
<organism evidence="2 3">
    <name type="scientific">Candidatus Beckwithbacteria bacterium RIFCSPHIGHO2_12_FULL_47_17</name>
    <dbReference type="NCBI Taxonomy" id="1797460"/>
    <lineage>
        <taxon>Bacteria</taxon>
        <taxon>Candidatus Beckwithiibacteriota</taxon>
    </lineage>
</organism>
<protein>
    <submittedName>
        <fullName evidence="2">Uncharacterized protein</fullName>
    </submittedName>
</protein>